<dbReference type="GO" id="GO:0016020">
    <property type="term" value="C:membrane"/>
    <property type="evidence" value="ECO:0007669"/>
    <property type="project" value="UniProtKB-SubCell"/>
</dbReference>
<dbReference type="Pfam" id="PF02096">
    <property type="entry name" value="60KD_IMP"/>
    <property type="match status" value="1"/>
</dbReference>
<dbReference type="InterPro" id="IPR001708">
    <property type="entry name" value="YidC/ALB3/OXA1/COX18"/>
</dbReference>
<dbReference type="Proteomes" id="UP000298246">
    <property type="component" value="Unassembled WGS sequence"/>
</dbReference>
<feature type="domain" description="Membrane insertase YidC/Oxa/ALB C-terminal" evidence="7">
    <location>
        <begin position="26"/>
        <end position="198"/>
    </location>
</feature>
<comment type="similarity">
    <text evidence="5">Belongs to the OXA1/ALB3/YidC family.</text>
</comment>
<feature type="transmembrane region" description="Helical" evidence="6">
    <location>
        <begin position="136"/>
        <end position="157"/>
    </location>
</feature>
<feature type="transmembrane region" description="Helical" evidence="6">
    <location>
        <begin position="26"/>
        <end position="46"/>
    </location>
</feature>
<evidence type="ECO:0000256" key="5">
    <source>
        <dbReference type="RuleBase" id="RU003945"/>
    </source>
</evidence>
<evidence type="ECO:0000256" key="1">
    <source>
        <dbReference type="ARBA" id="ARBA00004141"/>
    </source>
</evidence>
<evidence type="ECO:0000256" key="2">
    <source>
        <dbReference type="ARBA" id="ARBA00022692"/>
    </source>
</evidence>
<evidence type="ECO:0000256" key="6">
    <source>
        <dbReference type="SAM" id="Phobius"/>
    </source>
</evidence>
<evidence type="ECO:0000259" key="7">
    <source>
        <dbReference type="Pfam" id="PF02096"/>
    </source>
</evidence>
<protein>
    <recommendedName>
        <fullName evidence="7">Membrane insertase YidC/Oxa/ALB C-terminal domain-containing protein</fullName>
    </recommendedName>
</protein>
<accession>A0A4Y8PQX7</accession>
<reference evidence="8 9" key="1">
    <citation type="submission" date="2017-03" db="EMBL/GenBank/DDBJ databases">
        <title>Isolation of Levoglucosan Utilizing Bacteria.</title>
        <authorList>
            <person name="Arya A.S."/>
        </authorList>
    </citation>
    <scope>NUCLEOTIDE SEQUENCE [LARGE SCALE GENOMIC DNA]</scope>
    <source>
        <strain evidence="8 9">MEC069</strain>
    </source>
</reference>
<evidence type="ECO:0000313" key="9">
    <source>
        <dbReference type="Proteomes" id="UP000298246"/>
    </source>
</evidence>
<proteinExistence type="inferred from homology"/>
<keyword evidence="2 5" id="KW-0812">Transmembrane</keyword>
<keyword evidence="3 6" id="KW-1133">Transmembrane helix</keyword>
<keyword evidence="4 6" id="KW-0472">Membrane</keyword>
<dbReference type="InterPro" id="IPR028055">
    <property type="entry name" value="YidC/Oxa/ALB_C"/>
</dbReference>
<name>A0A4Y8PQX7_9BACL</name>
<sequence>MSSILQPVTDVLHAALVGLYHLSLDWGVALIVLTMALRSVLFIFNLRTARQQMRQLSMRPELERLRTAHQGDHAALLQETAKLYGKYGVKPMSMLTTALIQAPLFLGMYRLFAQSGSAMTSHLIPWVATLGQFDPLHIIPVAYALITLASMLMPLVPDMAVAGSTLQRLGLPLVMWSAPVAVGMYSATNALFAIAERGFYRTPLGRKWLLQGMPAASAG</sequence>
<evidence type="ECO:0000313" key="8">
    <source>
        <dbReference type="EMBL" id="TFE83050.1"/>
    </source>
</evidence>
<dbReference type="GO" id="GO:0051205">
    <property type="term" value="P:protein insertion into membrane"/>
    <property type="evidence" value="ECO:0007669"/>
    <property type="project" value="TreeGrafter"/>
</dbReference>
<comment type="subcellular location">
    <subcellularLocation>
        <location evidence="1 5">Membrane</location>
        <topology evidence="1 5">Multi-pass membrane protein</topology>
    </subcellularLocation>
</comment>
<dbReference type="PANTHER" id="PTHR12428">
    <property type="entry name" value="OXA1"/>
    <property type="match status" value="1"/>
</dbReference>
<evidence type="ECO:0000256" key="4">
    <source>
        <dbReference type="ARBA" id="ARBA00023136"/>
    </source>
</evidence>
<comment type="caution">
    <text evidence="8">The sequence shown here is derived from an EMBL/GenBank/DDBJ whole genome shotgun (WGS) entry which is preliminary data.</text>
</comment>
<dbReference type="GO" id="GO:0032977">
    <property type="term" value="F:membrane insertase activity"/>
    <property type="evidence" value="ECO:0007669"/>
    <property type="project" value="InterPro"/>
</dbReference>
<dbReference type="EMBL" id="MYFO01000059">
    <property type="protein sequence ID" value="TFE83050.1"/>
    <property type="molecule type" value="Genomic_DNA"/>
</dbReference>
<evidence type="ECO:0000256" key="3">
    <source>
        <dbReference type="ARBA" id="ARBA00022989"/>
    </source>
</evidence>
<keyword evidence="9" id="KW-1185">Reference proteome</keyword>
<gene>
    <name evidence="8" type="ORF">B5M42_23895</name>
</gene>
<dbReference type="AlphaFoldDB" id="A0A4Y8PQX7"/>
<dbReference type="PANTHER" id="PTHR12428:SF65">
    <property type="entry name" value="CYTOCHROME C OXIDASE ASSEMBLY PROTEIN COX18, MITOCHONDRIAL"/>
    <property type="match status" value="1"/>
</dbReference>
<dbReference type="OrthoDB" id="2380676at2"/>
<dbReference type="RefSeq" id="WP_134757507.1">
    <property type="nucleotide sequence ID" value="NZ_MYFO02000004.1"/>
</dbReference>
<organism evidence="8 9">
    <name type="scientific">Paenibacillus athensensis</name>
    <dbReference type="NCBI Taxonomy" id="1967502"/>
    <lineage>
        <taxon>Bacteria</taxon>
        <taxon>Bacillati</taxon>
        <taxon>Bacillota</taxon>
        <taxon>Bacilli</taxon>
        <taxon>Bacillales</taxon>
        <taxon>Paenibacillaceae</taxon>
        <taxon>Paenibacillus</taxon>
    </lineage>
</organism>
<feature type="transmembrane region" description="Helical" evidence="6">
    <location>
        <begin position="169"/>
        <end position="195"/>
    </location>
</feature>